<dbReference type="PANTHER" id="PTHR34351">
    <property type="entry name" value="SLR1927 PROTEIN-RELATED"/>
    <property type="match status" value="1"/>
</dbReference>
<name>A0A2R6ATY0_9ARCH</name>
<dbReference type="EMBL" id="NEXJ01000107">
    <property type="protein sequence ID" value="PSN89824.1"/>
    <property type="molecule type" value="Genomic_DNA"/>
</dbReference>
<sequence>MYPYPRWTELTPKLAAILTLTALGVWLSVVTASPIGLFALPLTVLVALDLAGPPPVARLAFERAVNPGRVLVGEEVAVEVRVSNLGGPIARLELEDELPEHCVLAKGSTTLVCTLKPGECATLRYTVSCNRVGVYGFGDLSYRVSTLLGLFERREGVSVTGELRVYPPLIHRRLDVGWVRTLSWVGLSQSRRRGGRAEYLEIRQYSAGDPLDSVNWKAYARTSKPQVNVWSSERGLDCVIVVDMYSGDVSSIGDWSAQNQIACCAYELASSLIRGGNRVGLVVLGSILLKIPPAYGGRQLRRIVEALVDVSEGSAWGAESVEWVLQLFFGEQYRERRGVLFFVAASPSVNLLGAIHGLSLKGFKTNLVYVDTLREEYAELVKLRLEKNAKLDVGLRVAQAEREWFYKEASAFSTVVEWTRDGGFRVVYP</sequence>
<proteinExistence type="predicted"/>
<feature type="domain" description="DUF58" evidence="1">
    <location>
        <begin position="201"/>
        <end position="310"/>
    </location>
</feature>
<dbReference type="PANTHER" id="PTHR34351:SF1">
    <property type="entry name" value="SLR1927 PROTEIN"/>
    <property type="match status" value="1"/>
</dbReference>
<dbReference type="AlphaFoldDB" id="A0A2R6ATY0"/>
<dbReference type="Pfam" id="PF01882">
    <property type="entry name" value="DUF58"/>
    <property type="match status" value="1"/>
</dbReference>
<protein>
    <recommendedName>
        <fullName evidence="1">DUF58 domain-containing protein</fullName>
    </recommendedName>
</protein>
<gene>
    <name evidence="2" type="ORF">B9Q08_06175</name>
</gene>
<reference evidence="2 3" key="1">
    <citation type="submission" date="2017-04" db="EMBL/GenBank/DDBJ databases">
        <title>Novel microbial lineages endemic to geothermal iron-oxide mats fill important gaps in the evolutionary history of Archaea.</title>
        <authorList>
            <person name="Jay Z.J."/>
            <person name="Beam J.P."/>
            <person name="Dlakic M."/>
            <person name="Rusch D.B."/>
            <person name="Kozubal M.A."/>
            <person name="Inskeep W.P."/>
        </authorList>
    </citation>
    <scope>NUCLEOTIDE SEQUENCE [LARGE SCALE GENOMIC DNA]</scope>
    <source>
        <strain evidence="2">ECH_B_SAG-M15</strain>
    </source>
</reference>
<dbReference type="Proteomes" id="UP000240490">
    <property type="component" value="Unassembled WGS sequence"/>
</dbReference>
<evidence type="ECO:0000313" key="2">
    <source>
        <dbReference type="EMBL" id="PSN89824.1"/>
    </source>
</evidence>
<evidence type="ECO:0000259" key="1">
    <source>
        <dbReference type="Pfam" id="PF01882"/>
    </source>
</evidence>
<accession>A0A2R6ATY0</accession>
<comment type="caution">
    <text evidence="2">The sequence shown here is derived from an EMBL/GenBank/DDBJ whole genome shotgun (WGS) entry which is preliminary data.</text>
</comment>
<organism evidence="2 3">
    <name type="scientific">Candidatus Marsarchaeota G2 archaeon ECH_B_SAG-M15</name>
    <dbReference type="NCBI Taxonomy" id="1978162"/>
    <lineage>
        <taxon>Archaea</taxon>
        <taxon>Candidatus Marsarchaeota</taxon>
        <taxon>Candidatus Marsarchaeota group 2</taxon>
    </lineage>
</organism>
<dbReference type="InterPro" id="IPR002881">
    <property type="entry name" value="DUF58"/>
</dbReference>
<evidence type="ECO:0000313" key="3">
    <source>
        <dbReference type="Proteomes" id="UP000240490"/>
    </source>
</evidence>